<evidence type="ECO:0000313" key="4">
    <source>
        <dbReference type="Proteomes" id="UP000247612"/>
    </source>
</evidence>
<gene>
    <name evidence="3" type="ORF">DES51_101319</name>
    <name evidence="2" type="ORF">MQE39_01835</name>
</gene>
<dbReference type="OrthoDB" id="9775804at2"/>
<dbReference type="PROSITE" id="PS51186">
    <property type="entry name" value="GNAT"/>
    <property type="match status" value="1"/>
</dbReference>
<dbReference type="Proteomes" id="UP000247612">
    <property type="component" value="Unassembled WGS sequence"/>
</dbReference>
<evidence type="ECO:0000313" key="2">
    <source>
        <dbReference type="EMBL" id="MDY5166865.1"/>
    </source>
</evidence>
<dbReference type="AlphaFoldDB" id="A0A2V2F0B1"/>
<dbReference type="Pfam" id="PF13673">
    <property type="entry name" value="Acetyltransf_10"/>
    <property type="match status" value="1"/>
</dbReference>
<dbReference type="PANTHER" id="PTHR43233">
    <property type="entry name" value="FAMILY N-ACETYLTRANSFERASE, PUTATIVE (AFU_ORTHOLOGUE AFUA_6G03350)-RELATED"/>
    <property type="match status" value="1"/>
</dbReference>
<dbReference type="GO" id="GO:0016747">
    <property type="term" value="F:acyltransferase activity, transferring groups other than amino-acyl groups"/>
    <property type="evidence" value="ECO:0007669"/>
    <property type="project" value="InterPro"/>
</dbReference>
<dbReference type="EMBL" id="JALDAW010000008">
    <property type="protein sequence ID" value="MDY5166865.1"/>
    <property type="molecule type" value="Genomic_DNA"/>
</dbReference>
<reference evidence="2" key="2">
    <citation type="submission" date="2022-03" db="EMBL/GenBank/DDBJ databases">
        <title>First case of bacteraemia caused by Dielma fastidiosa in a patient hospitalised with diverticulitis.</title>
        <authorList>
            <person name="Forman-Ankjaer B."/>
            <person name="Hvid-Jensen F."/>
            <person name="Kobel C.M."/>
            <person name="Greve T."/>
        </authorList>
    </citation>
    <scope>NUCLEOTIDE SEQUENCE</scope>
    <source>
        <strain evidence="2">AUH_DF_2021</strain>
    </source>
</reference>
<dbReference type="GeneID" id="94441713"/>
<proteinExistence type="predicted"/>
<accession>A0A2V2F0B1</accession>
<dbReference type="Gene3D" id="3.40.630.30">
    <property type="match status" value="1"/>
</dbReference>
<dbReference type="PANTHER" id="PTHR43233:SF1">
    <property type="entry name" value="FAMILY N-ACETYLTRANSFERASE, PUTATIVE (AFU_ORTHOLOGUE AFUA_6G03350)-RELATED"/>
    <property type="match status" value="1"/>
</dbReference>
<dbReference type="EMBL" id="QJKH01000001">
    <property type="protein sequence ID" value="PXX81707.1"/>
    <property type="molecule type" value="Genomic_DNA"/>
</dbReference>
<dbReference type="InterPro" id="IPR053144">
    <property type="entry name" value="Acetyltransferase_Butenolide"/>
</dbReference>
<sequence>MQRFKMNDEINFDEVVDLYKMAGWQEYCKNLENLRFSFNNSQVKLAVYQDHHCVGFLRALTDYTSIFLIQDLLVHPLYQNRGIGSQLLAKIDEMYPRIRQKQLLCDAVMELKKFYEKNGYVEVGSYNMCSYIKLK</sequence>
<dbReference type="CDD" id="cd04301">
    <property type="entry name" value="NAT_SF"/>
    <property type="match status" value="1"/>
</dbReference>
<dbReference type="InterPro" id="IPR000182">
    <property type="entry name" value="GNAT_dom"/>
</dbReference>
<dbReference type="STRING" id="1034346.GCA_000313565_00315"/>
<evidence type="ECO:0000313" key="3">
    <source>
        <dbReference type="EMBL" id="PXX81707.1"/>
    </source>
</evidence>
<dbReference type="InterPro" id="IPR016181">
    <property type="entry name" value="Acyl_CoA_acyltransferase"/>
</dbReference>
<organism evidence="3 4">
    <name type="scientific">Dielma fastidiosa</name>
    <dbReference type="NCBI Taxonomy" id="1034346"/>
    <lineage>
        <taxon>Bacteria</taxon>
        <taxon>Bacillati</taxon>
        <taxon>Bacillota</taxon>
        <taxon>Erysipelotrichia</taxon>
        <taxon>Erysipelotrichales</taxon>
        <taxon>Erysipelotrichaceae</taxon>
        <taxon>Dielma</taxon>
    </lineage>
</organism>
<dbReference type="RefSeq" id="WP_022936623.1">
    <property type="nucleotide sequence ID" value="NZ_BAABZA010000001.1"/>
</dbReference>
<evidence type="ECO:0000259" key="1">
    <source>
        <dbReference type="PROSITE" id="PS51186"/>
    </source>
</evidence>
<reference evidence="3 4" key="1">
    <citation type="submission" date="2018-05" db="EMBL/GenBank/DDBJ databases">
        <title>Genomic Encyclopedia of Type Strains, Phase IV (KMG-IV): sequencing the most valuable type-strain genomes for metagenomic binning, comparative biology and taxonomic classification.</title>
        <authorList>
            <person name="Goeker M."/>
        </authorList>
    </citation>
    <scope>NUCLEOTIDE SEQUENCE [LARGE SCALE GENOMIC DNA]</scope>
    <source>
        <strain evidence="3 4">JC118</strain>
    </source>
</reference>
<keyword evidence="3" id="KW-0808">Transferase</keyword>
<name>A0A2V2F0B1_9FIRM</name>
<protein>
    <submittedName>
        <fullName evidence="3">Acetyltransferase (GNAT) family protein</fullName>
    </submittedName>
    <submittedName>
        <fullName evidence="2">GNAT family N-acetyltransferase</fullName>
    </submittedName>
</protein>
<keyword evidence="4" id="KW-1185">Reference proteome</keyword>
<comment type="caution">
    <text evidence="3">The sequence shown here is derived from an EMBL/GenBank/DDBJ whole genome shotgun (WGS) entry which is preliminary data.</text>
</comment>
<dbReference type="SUPFAM" id="SSF55729">
    <property type="entry name" value="Acyl-CoA N-acyltransferases (Nat)"/>
    <property type="match status" value="1"/>
</dbReference>
<feature type="domain" description="N-acetyltransferase" evidence="1">
    <location>
        <begin position="1"/>
        <end position="135"/>
    </location>
</feature>
<dbReference type="Proteomes" id="UP001276902">
    <property type="component" value="Unassembled WGS sequence"/>
</dbReference>